<keyword evidence="3" id="KW-1185">Reference proteome</keyword>
<proteinExistence type="predicted"/>
<dbReference type="STRING" id="299467.A0A443SCV4"/>
<protein>
    <submittedName>
        <fullName evidence="2">GHMP kinase-like protein</fullName>
    </submittedName>
</protein>
<dbReference type="GO" id="GO:0004163">
    <property type="term" value="F:diphosphomevalonate decarboxylase activity"/>
    <property type="evidence" value="ECO:0007669"/>
    <property type="project" value="TreeGrafter"/>
</dbReference>
<dbReference type="InterPro" id="IPR020568">
    <property type="entry name" value="Ribosomal_Su5_D2-typ_SF"/>
</dbReference>
<comment type="caution">
    <text evidence="2">The sequence shown here is derived from an EMBL/GenBank/DDBJ whole genome shotgun (WGS) entry which is preliminary data.</text>
</comment>
<dbReference type="PANTHER" id="PTHR10977:SF3">
    <property type="entry name" value="DIPHOSPHOMEVALONATE DECARBOXYLASE"/>
    <property type="match status" value="1"/>
</dbReference>
<dbReference type="Gene3D" id="3.30.230.10">
    <property type="match status" value="1"/>
</dbReference>
<keyword evidence="2" id="KW-0808">Transferase</keyword>
<dbReference type="GO" id="GO:0016301">
    <property type="term" value="F:kinase activity"/>
    <property type="evidence" value="ECO:0007669"/>
    <property type="project" value="UniProtKB-KW"/>
</dbReference>
<evidence type="ECO:0000259" key="1">
    <source>
        <dbReference type="Pfam" id="PF22700"/>
    </source>
</evidence>
<organism evidence="2 3">
    <name type="scientific">Leptotrombidium deliense</name>
    <dbReference type="NCBI Taxonomy" id="299467"/>
    <lineage>
        <taxon>Eukaryota</taxon>
        <taxon>Metazoa</taxon>
        <taxon>Ecdysozoa</taxon>
        <taxon>Arthropoda</taxon>
        <taxon>Chelicerata</taxon>
        <taxon>Arachnida</taxon>
        <taxon>Acari</taxon>
        <taxon>Acariformes</taxon>
        <taxon>Trombidiformes</taxon>
        <taxon>Prostigmata</taxon>
        <taxon>Anystina</taxon>
        <taxon>Parasitengona</taxon>
        <taxon>Trombiculoidea</taxon>
        <taxon>Trombiculidae</taxon>
        <taxon>Leptotrombidium</taxon>
    </lineage>
</organism>
<dbReference type="VEuPathDB" id="VectorBase:LDEU006667"/>
<dbReference type="EMBL" id="NCKV01003778">
    <property type="protein sequence ID" value="RWS25373.1"/>
    <property type="molecule type" value="Genomic_DNA"/>
</dbReference>
<keyword evidence="2" id="KW-0418">Kinase</keyword>
<dbReference type="GO" id="GO:0019287">
    <property type="term" value="P:isopentenyl diphosphate biosynthetic process, mevalonate pathway"/>
    <property type="evidence" value="ECO:0007669"/>
    <property type="project" value="TreeGrafter"/>
</dbReference>
<dbReference type="InterPro" id="IPR014721">
    <property type="entry name" value="Ribsml_uS5_D2-typ_fold_subgr"/>
</dbReference>
<reference evidence="2 3" key="1">
    <citation type="journal article" date="2018" name="Gigascience">
        <title>Genomes of trombidid mites reveal novel predicted allergens and laterally-transferred genes associated with secondary metabolism.</title>
        <authorList>
            <person name="Dong X."/>
            <person name="Chaisiri K."/>
            <person name="Xia D."/>
            <person name="Armstrong S.D."/>
            <person name="Fang Y."/>
            <person name="Donnelly M.J."/>
            <person name="Kadowaki T."/>
            <person name="McGarry J.W."/>
            <person name="Darby A.C."/>
            <person name="Makepeace B.L."/>
        </authorList>
    </citation>
    <scope>NUCLEOTIDE SEQUENCE [LARGE SCALE GENOMIC DNA]</scope>
    <source>
        <strain evidence="2">UoL-UT</strain>
    </source>
</reference>
<dbReference type="OrthoDB" id="10253702at2759"/>
<name>A0A443SCV4_9ACAR</name>
<feature type="domain" description="Diphosphomevalonate decarboxylase-like N-terminal" evidence="1">
    <location>
        <begin position="11"/>
        <end position="110"/>
    </location>
</feature>
<accession>A0A443SCV4</accession>
<dbReference type="GO" id="GO:0005829">
    <property type="term" value="C:cytosol"/>
    <property type="evidence" value="ECO:0007669"/>
    <property type="project" value="TreeGrafter"/>
</dbReference>
<dbReference type="Pfam" id="PF22700">
    <property type="entry name" value="MVD-like_N"/>
    <property type="match status" value="1"/>
</dbReference>
<dbReference type="InterPro" id="IPR053859">
    <property type="entry name" value="MVD-like_N"/>
</dbReference>
<evidence type="ECO:0000313" key="2">
    <source>
        <dbReference type="EMBL" id="RWS25373.1"/>
    </source>
</evidence>
<dbReference type="AlphaFoldDB" id="A0A443SCV4"/>
<dbReference type="PANTHER" id="PTHR10977">
    <property type="entry name" value="DIPHOSPHOMEVALONATE DECARBOXYLASE"/>
    <property type="match status" value="1"/>
</dbReference>
<sequence>MNNIRSATVQAPVNIAVIKYWGKVDEELVLALNDSVSATLSVDELCATTTVAVSSKFTEDRMWLNDEETPIVTNKRLVNLLRHVRSKCKQDWKDYKIHICSRNNFPTAAG</sequence>
<evidence type="ECO:0000313" key="3">
    <source>
        <dbReference type="Proteomes" id="UP000288716"/>
    </source>
</evidence>
<feature type="non-terminal residue" evidence="2">
    <location>
        <position position="110"/>
    </location>
</feature>
<gene>
    <name evidence="2" type="ORF">B4U80_13084</name>
</gene>
<dbReference type="SUPFAM" id="SSF54211">
    <property type="entry name" value="Ribosomal protein S5 domain 2-like"/>
    <property type="match status" value="1"/>
</dbReference>
<dbReference type="Proteomes" id="UP000288716">
    <property type="component" value="Unassembled WGS sequence"/>
</dbReference>